<organism evidence="2 3">
    <name type="scientific">Camelina sativa</name>
    <name type="common">False flax</name>
    <name type="synonym">Myagrum sativum</name>
    <dbReference type="NCBI Taxonomy" id="90675"/>
    <lineage>
        <taxon>Eukaryota</taxon>
        <taxon>Viridiplantae</taxon>
        <taxon>Streptophyta</taxon>
        <taxon>Embryophyta</taxon>
        <taxon>Tracheophyta</taxon>
        <taxon>Spermatophyta</taxon>
        <taxon>Magnoliopsida</taxon>
        <taxon>eudicotyledons</taxon>
        <taxon>Gunneridae</taxon>
        <taxon>Pentapetalae</taxon>
        <taxon>rosids</taxon>
        <taxon>malvids</taxon>
        <taxon>Brassicales</taxon>
        <taxon>Brassicaceae</taxon>
        <taxon>Camelineae</taxon>
        <taxon>Camelina</taxon>
    </lineage>
</organism>
<evidence type="ECO:0000256" key="1">
    <source>
        <dbReference type="SAM" id="SignalP"/>
    </source>
</evidence>
<reference evidence="2" key="1">
    <citation type="journal article" date="2014" name="Nat. Commun.">
        <title>The emerging biofuel crop Camelina sativa retains a highly undifferentiated hexaploid genome structure.</title>
        <authorList>
            <person name="Kagale S."/>
            <person name="Koh C."/>
            <person name="Nixon J."/>
            <person name="Bollina V."/>
            <person name="Clarke W.E."/>
            <person name="Tuteja R."/>
            <person name="Spillane C."/>
            <person name="Robinson S.J."/>
            <person name="Links M.G."/>
            <person name="Clarke C."/>
            <person name="Higgins E.E."/>
            <person name="Huebert T."/>
            <person name="Sharpe A.G."/>
            <person name="Parkin I.A."/>
        </authorList>
    </citation>
    <scope>NUCLEOTIDE SEQUENCE [LARGE SCALE GENOMIC DNA]</scope>
    <source>
        <strain evidence="2">cv. DH55</strain>
    </source>
</reference>
<dbReference type="RefSeq" id="XP_010479133.1">
    <property type="nucleotide sequence ID" value="XM_010480831.2"/>
</dbReference>
<proteinExistence type="predicted"/>
<name>A0ABM0X1A0_CAMSA</name>
<feature type="chain" id="PRO_5045704263" evidence="1">
    <location>
        <begin position="28"/>
        <end position="130"/>
    </location>
</feature>
<protein>
    <submittedName>
        <fullName evidence="3">Uncharacterized protein LOC104758027</fullName>
    </submittedName>
</protein>
<sequence length="130" mass="14476">MASSTLISSMLFLLLLLFSLHMDEALAAQRKIRKLNEIIKVRRNLEGNDYKSSKSRAGGSVSNKCHSKSYNTTVTTYLITNESSSPCIKCNVKNGSCYSCTKTRKCRSSNGSPWRCTVTEVCCLIVYSSR</sequence>
<accession>A0ABM0X1A0</accession>
<feature type="signal peptide" evidence="1">
    <location>
        <begin position="1"/>
        <end position="27"/>
    </location>
</feature>
<dbReference type="Proteomes" id="UP000694864">
    <property type="component" value="Chromosome 17"/>
</dbReference>
<gene>
    <name evidence="3" type="primary">LOC104758027</name>
</gene>
<reference evidence="3" key="2">
    <citation type="submission" date="2025-08" db="UniProtKB">
        <authorList>
            <consortium name="RefSeq"/>
        </authorList>
    </citation>
    <scope>IDENTIFICATION</scope>
</reference>
<keyword evidence="2" id="KW-1185">Reference proteome</keyword>
<evidence type="ECO:0000313" key="3">
    <source>
        <dbReference type="RefSeq" id="XP_010479133.1"/>
    </source>
</evidence>
<keyword evidence="1" id="KW-0732">Signal</keyword>
<evidence type="ECO:0000313" key="2">
    <source>
        <dbReference type="Proteomes" id="UP000694864"/>
    </source>
</evidence>
<dbReference type="GeneID" id="104758027"/>